<dbReference type="OMA" id="MACEPLI"/>
<feature type="region of interest" description="Disordered" evidence="1">
    <location>
        <begin position="54"/>
        <end position="73"/>
    </location>
</feature>
<sequence>MTSEYVDRTGQDHLPPVVTMIGDPSYQYSRHKHTTEATKDGIRHTYSVTISTKPLQPLHAKVPGPKPRQYSRRSLPNSFLFPILSQISSPTTSELKSYTCSNSKSKSPVLEPFVKPDPPPPQKLRSPNPYHFLGGDPDTVPEEPKKKVPSTTMSSVSTDSLYMTIPLSIPKFTYSSANMKSTRSGKYVMMVQVKFVLLHYDVKHNVMQSSFIDEFASDCLLQDVISSFHELCIRQLKKTGGKFNPRMSYCIGELNYPNSKPVTEKDLKKTLAELAASTTIVQFSLIVNNMD</sequence>
<evidence type="ECO:0000256" key="1">
    <source>
        <dbReference type="SAM" id="MobiDB-lite"/>
    </source>
</evidence>
<dbReference type="Pfam" id="PF04370">
    <property type="entry name" value="DUF508"/>
    <property type="match status" value="1"/>
</dbReference>
<feature type="region of interest" description="Disordered" evidence="1">
    <location>
        <begin position="92"/>
        <end position="153"/>
    </location>
</feature>
<evidence type="ECO:0000313" key="3">
    <source>
        <dbReference type="Proteomes" id="UP000008068"/>
    </source>
</evidence>
<gene>
    <name evidence="2" type="ORF">CAEBREN_03464</name>
</gene>
<reference evidence="3" key="1">
    <citation type="submission" date="2011-07" db="EMBL/GenBank/DDBJ databases">
        <authorList>
            <consortium name="Caenorhabditis brenneri Sequencing and Analysis Consortium"/>
            <person name="Wilson R.K."/>
        </authorList>
    </citation>
    <scope>NUCLEOTIDE SEQUENCE [LARGE SCALE GENOMIC DNA]</scope>
    <source>
        <strain evidence="3">PB2801</strain>
    </source>
</reference>
<dbReference type="InterPro" id="IPR007465">
    <property type="entry name" value="DUF508"/>
</dbReference>
<accession>G0ME12</accession>
<dbReference type="STRING" id="135651.G0ME12"/>
<dbReference type="eggNOG" id="ENOG502THRK">
    <property type="taxonomic scope" value="Eukaryota"/>
</dbReference>
<dbReference type="OrthoDB" id="5834137at2759"/>
<dbReference type="FunCoup" id="G0ME12">
    <property type="interactions" value="1898"/>
</dbReference>
<dbReference type="HOGENOM" id="CLU_987764_0_0_1"/>
<proteinExistence type="predicted"/>
<evidence type="ECO:0000313" key="2">
    <source>
        <dbReference type="EMBL" id="EGT52145.1"/>
    </source>
</evidence>
<dbReference type="Proteomes" id="UP000008068">
    <property type="component" value="Unassembled WGS sequence"/>
</dbReference>
<protein>
    <submittedName>
        <fullName evidence="2">Uncharacterized protein</fullName>
    </submittedName>
</protein>
<keyword evidence="3" id="KW-1185">Reference proteome</keyword>
<organism evidence="3">
    <name type="scientific">Caenorhabditis brenneri</name>
    <name type="common">Nematode worm</name>
    <dbReference type="NCBI Taxonomy" id="135651"/>
    <lineage>
        <taxon>Eukaryota</taxon>
        <taxon>Metazoa</taxon>
        <taxon>Ecdysozoa</taxon>
        <taxon>Nematoda</taxon>
        <taxon>Chromadorea</taxon>
        <taxon>Rhabditida</taxon>
        <taxon>Rhabditina</taxon>
        <taxon>Rhabditomorpha</taxon>
        <taxon>Rhabditoidea</taxon>
        <taxon>Rhabditidae</taxon>
        <taxon>Peloderinae</taxon>
        <taxon>Caenorhabditis</taxon>
    </lineage>
</organism>
<feature type="compositionally biased region" description="Polar residues" evidence="1">
    <location>
        <begin position="92"/>
        <end position="106"/>
    </location>
</feature>
<name>G0ME12_CAEBE</name>
<dbReference type="InParanoid" id="G0ME12"/>
<dbReference type="AlphaFoldDB" id="G0ME12"/>
<dbReference type="EMBL" id="GL379791">
    <property type="protein sequence ID" value="EGT52145.1"/>
    <property type="molecule type" value="Genomic_DNA"/>
</dbReference>